<sequence>LVPPISKDDFEDFRFQMPYPKDIVKYLDKFVVGQELAKQTLAVGVYQHYKRLQNNTETQNVGFKIFVPLTMEKSNIVLLGPSGSGKTYLTQCLARLLDVPIAMCDCTTLTQAGYVGEDVETLIQKLLINAHGNIERAQHGIVFLDEFDKIHSSSDPLHSVGNRDVSGRGVQQALLKLVEGTVARVKIPGPIMSKVDVDTTNILFIASGAFSNLEQIIARRIDKRVLGFGAAFTNVVEDLSDSDETIAAKKRNELFQLADSSDLIQFGMVPELVGRFPILVPFHTLDEKMLIRVFHEPHNNLILQAQQFFAMDNIKLKSILEKVLLQAKFECPGSGTHTVVITGATVRGESNYVTLSSRTVNANGKFPSSVL</sequence>
<dbReference type="STRING" id="6313.A0A158P759"/>
<name>A0A158P759_ANGCA</name>
<dbReference type="SMART" id="SM00382">
    <property type="entry name" value="AAA"/>
    <property type="match status" value="1"/>
</dbReference>
<dbReference type="PANTHER" id="PTHR48102">
    <property type="entry name" value="ATP-DEPENDENT CLP PROTEASE ATP-BINDING SUBUNIT CLPX-LIKE, MITOCHONDRIAL-RELATED"/>
    <property type="match status" value="1"/>
</dbReference>
<dbReference type="GO" id="GO:0005759">
    <property type="term" value="C:mitochondrial matrix"/>
    <property type="evidence" value="ECO:0007669"/>
    <property type="project" value="TreeGrafter"/>
</dbReference>
<evidence type="ECO:0000256" key="2">
    <source>
        <dbReference type="ARBA" id="ARBA00022741"/>
    </source>
</evidence>
<dbReference type="InterPro" id="IPR027417">
    <property type="entry name" value="P-loop_NTPase"/>
</dbReference>
<dbReference type="CDD" id="cd19497">
    <property type="entry name" value="RecA-like_ClpX"/>
    <property type="match status" value="1"/>
</dbReference>
<dbReference type="WBParaSite" id="ACAC_0000199801-mRNA-1">
    <property type="protein sequence ID" value="ACAC_0000199801-mRNA-1"/>
    <property type="gene ID" value="ACAC_0000199801"/>
</dbReference>
<evidence type="ECO:0000259" key="6">
    <source>
        <dbReference type="SMART" id="SM00382"/>
    </source>
</evidence>
<dbReference type="GO" id="GO:0005524">
    <property type="term" value="F:ATP binding"/>
    <property type="evidence" value="ECO:0007669"/>
    <property type="project" value="UniProtKB-KW"/>
</dbReference>
<dbReference type="InterPro" id="IPR050052">
    <property type="entry name" value="ATP-dep_Clp_protease_ClpX"/>
</dbReference>
<dbReference type="GO" id="GO:0046872">
    <property type="term" value="F:metal ion binding"/>
    <property type="evidence" value="ECO:0007669"/>
    <property type="project" value="UniProtKB-KW"/>
</dbReference>
<evidence type="ECO:0000256" key="5">
    <source>
        <dbReference type="ARBA" id="ARBA00023186"/>
    </source>
</evidence>
<evidence type="ECO:0000256" key="4">
    <source>
        <dbReference type="ARBA" id="ARBA00022840"/>
    </source>
</evidence>
<dbReference type="PANTHER" id="PTHR48102:SF10">
    <property type="entry name" value="ATP-DEPENDENT CLP PROTEASE ATP-BINDING SUBUNIT CLPX"/>
    <property type="match status" value="1"/>
</dbReference>
<evidence type="ECO:0000256" key="1">
    <source>
        <dbReference type="ARBA" id="ARBA00022723"/>
    </source>
</evidence>
<evidence type="ECO:0000313" key="8">
    <source>
        <dbReference type="WBParaSite" id="ACAC_0000199801-mRNA-1"/>
    </source>
</evidence>
<keyword evidence="1" id="KW-0479">Metal-binding</keyword>
<dbReference type="Pfam" id="PF07724">
    <property type="entry name" value="AAA_2"/>
    <property type="match status" value="1"/>
</dbReference>
<keyword evidence="2" id="KW-0547">Nucleotide-binding</keyword>
<proteinExistence type="predicted"/>
<organism evidence="7 8">
    <name type="scientific">Angiostrongylus cantonensis</name>
    <name type="common">Rat lungworm</name>
    <dbReference type="NCBI Taxonomy" id="6313"/>
    <lineage>
        <taxon>Eukaryota</taxon>
        <taxon>Metazoa</taxon>
        <taxon>Ecdysozoa</taxon>
        <taxon>Nematoda</taxon>
        <taxon>Chromadorea</taxon>
        <taxon>Rhabditida</taxon>
        <taxon>Rhabditina</taxon>
        <taxon>Rhabditomorpha</taxon>
        <taxon>Strongyloidea</taxon>
        <taxon>Metastrongylidae</taxon>
        <taxon>Angiostrongylus</taxon>
    </lineage>
</organism>
<dbReference type="GO" id="GO:0051603">
    <property type="term" value="P:proteolysis involved in protein catabolic process"/>
    <property type="evidence" value="ECO:0007669"/>
    <property type="project" value="TreeGrafter"/>
</dbReference>
<feature type="domain" description="AAA+ ATPase" evidence="6">
    <location>
        <begin position="72"/>
        <end position="232"/>
    </location>
</feature>
<dbReference type="InterPro" id="IPR003959">
    <property type="entry name" value="ATPase_AAA_core"/>
</dbReference>
<dbReference type="Gene3D" id="3.40.50.300">
    <property type="entry name" value="P-loop containing nucleotide triphosphate hydrolases"/>
    <property type="match status" value="1"/>
</dbReference>
<reference evidence="7" key="1">
    <citation type="submission" date="2012-09" db="EMBL/GenBank/DDBJ databases">
        <authorList>
            <person name="Martin A.A."/>
        </authorList>
    </citation>
    <scope>NUCLEOTIDE SEQUENCE</scope>
</reference>
<reference evidence="8" key="2">
    <citation type="submission" date="2016-04" db="UniProtKB">
        <authorList>
            <consortium name="WormBaseParasite"/>
        </authorList>
    </citation>
    <scope>IDENTIFICATION</scope>
</reference>
<keyword evidence="4" id="KW-0067">ATP-binding</keyword>
<keyword evidence="5" id="KW-0143">Chaperone</keyword>
<dbReference type="InterPro" id="IPR003593">
    <property type="entry name" value="AAA+_ATPase"/>
</dbReference>
<dbReference type="GO" id="GO:0016887">
    <property type="term" value="F:ATP hydrolysis activity"/>
    <property type="evidence" value="ECO:0007669"/>
    <property type="project" value="InterPro"/>
</dbReference>
<dbReference type="SUPFAM" id="SSF52540">
    <property type="entry name" value="P-loop containing nucleoside triphosphate hydrolases"/>
    <property type="match status" value="1"/>
</dbReference>
<dbReference type="AlphaFoldDB" id="A0A158P759"/>
<evidence type="ECO:0000256" key="3">
    <source>
        <dbReference type="ARBA" id="ARBA00022833"/>
    </source>
</evidence>
<dbReference type="FunFam" id="3.40.50.300:FF:001911">
    <property type="entry name" value="ATP-dependent Clp protease ATP-binding subunit ClpX"/>
    <property type="match status" value="1"/>
</dbReference>
<accession>A0A158P759</accession>
<evidence type="ECO:0000313" key="7">
    <source>
        <dbReference type="Proteomes" id="UP000035642"/>
    </source>
</evidence>
<dbReference type="Proteomes" id="UP000035642">
    <property type="component" value="Unassembled WGS sequence"/>
</dbReference>
<keyword evidence="3" id="KW-0862">Zinc</keyword>
<protein>
    <submittedName>
        <fullName evidence="8">AAA domain-containing protein</fullName>
    </submittedName>
</protein>
<keyword evidence="7" id="KW-1185">Reference proteome</keyword>